<evidence type="ECO:0000256" key="1">
    <source>
        <dbReference type="ARBA" id="ARBA00004533"/>
    </source>
</evidence>
<keyword evidence="8" id="KW-1133">Transmembrane helix</keyword>
<sequence>MNGQRGVALITVLLVVALVTVVGAGLIARQQLAIRSSGNLLVHNQAWHYALGGELLAKAILREDLRRGDARQPLDHPAEPWAQPLKPFPFDEGGTLQLRLEDATGRFNLNALALPDNAGLQAFAQFQRLLRLLDIDPPYAERLRDWLDEDEQVSPGGAEDNDYLLLQPAYRAANRVLAEVSELRLLLDMTEVDYRRLLPHVTALPLDARLNLNSAGPLVLASLAEGLSPQLAQGLIVAREGQGFASVESFIAQLGAAGQTVTGQPLAVGSRYFRVIGEVELAGRRQVLVSLLRRDADGSLTVLSRDLGQMGMHKERDDDA</sequence>
<keyword evidence="5 10" id="KW-0997">Cell inner membrane</keyword>
<comment type="subcellular location">
    <subcellularLocation>
        <location evidence="1 10">Cell inner membrane</location>
    </subcellularLocation>
</comment>
<evidence type="ECO:0000256" key="3">
    <source>
        <dbReference type="ARBA" id="ARBA00022448"/>
    </source>
</evidence>
<dbReference type="Proteomes" id="UP000030980">
    <property type="component" value="Unassembled WGS sequence"/>
</dbReference>
<keyword evidence="9 10" id="KW-0472">Membrane</keyword>
<evidence type="ECO:0000313" key="13">
    <source>
        <dbReference type="EMBL" id="KHO66468.1"/>
    </source>
</evidence>
<dbReference type="InterPro" id="IPR038072">
    <property type="entry name" value="GspK_central_sf"/>
</dbReference>
<evidence type="ECO:0000259" key="12">
    <source>
        <dbReference type="Pfam" id="PF21687"/>
    </source>
</evidence>
<evidence type="ECO:0000313" key="14">
    <source>
        <dbReference type="Proteomes" id="UP000030980"/>
    </source>
</evidence>
<feature type="domain" description="T2SS protein K second SAM-like" evidence="11">
    <location>
        <begin position="210"/>
        <end position="261"/>
    </location>
</feature>
<dbReference type="EMBL" id="JTAK01000001">
    <property type="protein sequence ID" value="KHO66468.1"/>
    <property type="molecule type" value="Genomic_DNA"/>
</dbReference>
<dbReference type="PANTHER" id="PTHR38831">
    <property type="entry name" value="TYPE II SECRETION SYSTEM PROTEIN K"/>
    <property type="match status" value="1"/>
</dbReference>
<accession>A0A0B3BPN6</accession>
<dbReference type="PANTHER" id="PTHR38831:SF1">
    <property type="entry name" value="TYPE II SECRETION SYSTEM PROTEIN K-RELATED"/>
    <property type="match status" value="1"/>
</dbReference>
<dbReference type="OrthoDB" id="5293133at2"/>
<dbReference type="InterPro" id="IPR045584">
    <property type="entry name" value="Pilin-like"/>
</dbReference>
<keyword evidence="4 10" id="KW-1003">Cell membrane</keyword>
<dbReference type="PIRSF" id="PIRSF002786">
    <property type="entry name" value="XcpX"/>
    <property type="match status" value="1"/>
</dbReference>
<dbReference type="GO" id="GO:0009306">
    <property type="term" value="P:protein secretion"/>
    <property type="evidence" value="ECO:0007669"/>
    <property type="project" value="InterPro"/>
</dbReference>
<dbReference type="InterPro" id="IPR049031">
    <property type="entry name" value="T2SSK_SAM-like_1st"/>
</dbReference>
<dbReference type="NCBIfam" id="NF037980">
    <property type="entry name" value="T2SS_GspK"/>
    <property type="match status" value="1"/>
</dbReference>
<evidence type="ECO:0000256" key="7">
    <source>
        <dbReference type="ARBA" id="ARBA00022927"/>
    </source>
</evidence>
<dbReference type="InterPro" id="IPR049179">
    <property type="entry name" value="T2SSK_SAM-like_2nd"/>
</dbReference>
<evidence type="ECO:0000256" key="5">
    <source>
        <dbReference type="ARBA" id="ARBA00022519"/>
    </source>
</evidence>
<evidence type="ECO:0000259" key="11">
    <source>
        <dbReference type="Pfam" id="PF03934"/>
    </source>
</evidence>
<evidence type="ECO:0000256" key="9">
    <source>
        <dbReference type="ARBA" id="ARBA00023136"/>
    </source>
</evidence>
<name>A0A0B3BPN6_9PSED</name>
<organism evidence="13 14">
    <name type="scientific">Pseudomonas flexibilis</name>
    <dbReference type="NCBI Taxonomy" id="706570"/>
    <lineage>
        <taxon>Bacteria</taxon>
        <taxon>Pseudomonadati</taxon>
        <taxon>Pseudomonadota</taxon>
        <taxon>Gammaproteobacteria</taxon>
        <taxon>Pseudomonadales</taxon>
        <taxon>Pseudomonadaceae</taxon>
        <taxon>Pseudomonas</taxon>
    </lineage>
</organism>
<dbReference type="SUPFAM" id="SSF158544">
    <property type="entry name" value="GspK insert domain-like"/>
    <property type="match status" value="1"/>
</dbReference>
<reference evidence="13 14" key="1">
    <citation type="submission" date="2014-11" db="EMBL/GenBank/DDBJ databases">
        <title>Genome sequence of Pseudomonas tuomuerensis JCM 14085.</title>
        <authorList>
            <person name="Shin S.-K."/>
            <person name="Yi H."/>
        </authorList>
    </citation>
    <scope>NUCLEOTIDE SEQUENCE [LARGE SCALE GENOMIC DNA]</scope>
    <source>
        <strain evidence="13 14">JCM 14085</strain>
    </source>
</reference>
<evidence type="ECO:0000256" key="6">
    <source>
        <dbReference type="ARBA" id="ARBA00022692"/>
    </source>
</evidence>
<evidence type="ECO:0000256" key="10">
    <source>
        <dbReference type="PIRNR" id="PIRNR002786"/>
    </source>
</evidence>
<dbReference type="Gene3D" id="1.10.40.60">
    <property type="entry name" value="EpsJ-like"/>
    <property type="match status" value="2"/>
</dbReference>
<protein>
    <recommendedName>
        <fullName evidence="10">Type II secretion system protein K</fullName>
    </recommendedName>
</protein>
<gene>
    <name evidence="13" type="ORF">PT85_02565</name>
</gene>
<evidence type="ECO:0000256" key="4">
    <source>
        <dbReference type="ARBA" id="ARBA00022475"/>
    </source>
</evidence>
<dbReference type="InterPro" id="IPR005628">
    <property type="entry name" value="GspK"/>
</dbReference>
<comment type="similarity">
    <text evidence="2 10">Belongs to the GSP K family.</text>
</comment>
<feature type="domain" description="T2SS protein K first SAM-like" evidence="12">
    <location>
        <begin position="105"/>
        <end position="205"/>
    </location>
</feature>
<dbReference type="GO" id="GO:0005886">
    <property type="term" value="C:plasma membrane"/>
    <property type="evidence" value="ECO:0007669"/>
    <property type="project" value="UniProtKB-SubCell"/>
</dbReference>
<evidence type="ECO:0000256" key="8">
    <source>
        <dbReference type="ARBA" id="ARBA00022989"/>
    </source>
</evidence>
<proteinExistence type="inferred from homology"/>
<dbReference type="Gene3D" id="3.30.1300.30">
    <property type="entry name" value="GSPII I/J protein-like"/>
    <property type="match status" value="1"/>
</dbReference>
<keyword evidence="3 10" id="KW-0813">Transport</keyword>
<dbReference type="Pfam" id="PF21687">
    <property type="entry name" value="T2SSK_1st"/>
    <property type="match status" value="1"/>
</dbReference>
<evidence type="ECO:0000256" key="2">
    <source>
        <dbReference type="ARBA" id="ARBA00007246"/>
    </source>
</evidence>
<dbReference type="Pfam" id="PF03934">
    <property type="entry name" value="T2SSK"/>
    <property type="match status" value="1"/>
</dbReference>
<dbReference type="SUPFAM" id="SSF54523">
    <property type="entry name" value="Pili subunits"/>
    <property type="match status" value="1"/>
</dbReference>
<comment type="caution">
    <text evidence="13">The sequence shown here is derived from an EMBL/GenBank/DDBJ whole genome shotgun (WGS) entry which is preliminary data.</text>
</comment>
<dbReference type="AlphaFoldDB" id="A0A0B3BPN6"/>
<dbReference type="RefSeq" id="WP_039605843.1">
    <property type="nucleotide sequence ID" value="NZ_FMUP01000005.1"/>
</dbReference>
<keyword evidence="7" id="KW-0653">Protein transport</keyword>
<dbReference type="STRING" id="706570.PT85_02565"/>
<keyword evidence="6" id="KW-0812">Transmembrane</keyword>
<keyword evidence="14" id="KW-1185">Reference proteome</keyword>